<evidence type="ECO:0000313" key="4">
    <source>
        <dbReference type="Proteomes" id="UP000828390"/>
    </source>
</evidence>
<reference evidence="3" key="1">
    <citation type="journal article" date="2019" name="bioRxiv">
        <title>The Genome of the Zebra Mussel, Dreissena polymorpha: A Resource for Invasive Species Research.</title>
        <authorList>
            <person name="McCartney M.A."/>
            <person name="Auch B."/>
            <person name="Kono T."/>
            <person name="Mallez S."/>
            <person name="Zhang Y."/>
            <person name="Obille A."/>
            <person name="Becker A."/>
            <person name="Abrahante J.E."/>
            <person name="Garbe J."/>
            <person name="Badalamenti J.P."/>
            <person name="Herman A."/>
            <person name="Mangelson H."/>
            <person name="Liachko I."/>
            <person name="Sullivan S."/>
            <person name="Sone E.D."/>
            <person name="Koren S."/>
            <person name="Silverstein K.A.T."/>
            <person name="Beckman K.B."/>
            <person name="Gohl D.M."/>
        </authorList>
    </citation>
    <scope>NUCLEOTIDE SEQUENCE</scope>
    <source>
        <strain evidence="3">Duluth1</strain>
        <tissue evidence="3">Whole animal</tissue>
    </source>
</reference>
<evidence type="ECO:0000313" key="3">
    <source>
        <dbReference type="EMBL" id="KAH3692081.1"/>
    </source>
</evidence>
<feature type="compositionally biased region" description="Low complexity" evidence="1">
    <location>
        <begin position="270"/>
        <end position="280"/>
    </location>
</feature>
<feature type="transmembrane region" description="Helical" evidence="2">
    <location>
        <begin position="344"/>
        <end position="363"/>
    </location>
</feature>
<comment type="caution">
    <text evidence="3">The sequence shown here is derived from an EMBL/GenBank/DDBJ whole genome shotgun (WGS) entry which is preliminary data.</text>
</comment>
<dbReference type="AlphaFoldDB" id="A0A9D3Y562"/>
<evidence type="ECO:0000256" key="2">
    <source>
        <dbReference type="SAM" id="Phobius"/>
    </source>
</evidence>
<organism evidence="3 4">
    <name type="scientific">Dreissena polymorpha</name>
    <name type="common">Zebra mussel</name>
    <name type="synonym">Mytilus polymorpha</name>
    <dbReference type="NCBI Taxonomy" id="45954"/>
    <lineage>
        <taxon>Eukaryota</taxon>
        <taxon>Metazoa</taxon>
        <taxon>Spiralia</taxon>
        <taxon>Lophotrochozoa</taxon>
        <taxon>Mollusca</taxon>
        <taxon>Bivalvia</taxon>
        <taxon>Autobranchia</taxon>
        <taxon>Heteroconchia</taxon>
        <taxon>Euheterodonta</taxon>
        <taxon>Imparidentia</taxon>
        <taxon>Neoheterodontei</taxon>
        <taxon>Myida</taxon>
        <taxon>Dreissenoidea</taxon>
        <taxon>Dreissenidae</taxon>
        <taxon>Dreissena</taxon>
    </lineage>
</organism>
<keyword evidence="2" id="KW-1133">Transmembrane helix</keyword>
<gene>
    <name evidence="3" type="ORF">DPMN_194959</name>
</gene>
<feature type="region of interest" description="Disordered" evidence="1">
    <location>
        <begin position="256"/>
        <end position="282"/>
    </location>
</feature>
<dbReference type="EMBL" id="JAIWYP010000026">
    <property type="protein sequence ID" value="KAH3692081.1"/>
    <property type="molecule type" value="Genomic_DNA"/>
</dbReference>
<sequence length="421" mass="47364">MTICEIVIFRQTDCPLGSYSINCSKQCHCRVGSCDSVTGACWNGTCEDGWSGMACNEIADVEFTASQNEVKFVNIDGHQNISINVQLADNQTVAYIRLYINDTTENQATIIFGRPHVEVMLCNSENCTHNNRTTGPTNQLPQIRMILKNAYELVIQDLFQWPNSTRTIFNESGYFYFTNLALSSITGKAIFKIVPQQGIVKHFENNSKKQIEFTHVMFPPTTPLIDQPKGSPPKTAPLEEYPGLTPVVPKYRNSLAKSMHRSHDARSKRSTSSSGGSNSSFEDECLTDCYCPCSWVVEPKNYTQNEIANKVAAIQQRLKVDMNKLASTQRKLNCVPDNRSSAKAVGLVGMIFLVLILAVIFVFDIGNIICDLKTLNNNPDRDLDVRKLHLNHLELHLHMMQLNSLLLCRFQKFHLQNSFAL</sequence>
<dbReference type="Proteomes" id="UP000828390">
    <property type="component" value="Unassembled WGS sequence"/>
</dbReference>
<proteinExistence type="predicted"/>
<name>A0A9D3Y562_DREPO</name>
<accession>A0A9D3Y562</accession>
<reference evidence="3" key="2">
    <citation type="submission" date="2020-11" db="EMBL/GenBank/DDBJ databases">
        <authorList>
            <person name="McCartney M.A."/>
            <person name="Auch B."/>
            <person name="Kono T."/>
            <person name="Mallez S."/>
            <person name="Becker A."/>
            <person name="Gohl D.M."/>
            <person name="Silverstein K.A.T."/>
            <person name="Koren S."/>
            <person name="Bechman K.B."/>
            <person name="Herman A."/>
            <person name="Abrahante J.E."/>
            <person name="Garbe J."/>
        </authorList>
    </citation>
    <scope>NUCLEOTIDE SEQUENCE</scope>
    <source>
        <strain evidence="3">Duluth1</strain>
        <tissue evidence="3">Whole animal</tissue>
    </source>
</reference>
<evidence type="ECO:0000256" key="1">
    <source>
        <dbReference type="SAM" id="MobiDB-lite"/>
    </source>
</evidence>
<protein>
    <submittedName>
        <fullName evidence="3">Uncharacterized protein</fullName>
    </submittedName>
</protein>
<keyword evidence="2" id="KW-0812">Transmembrane</keyword>
<dbReference type="Gene3D" id="2.170.300.10">
    <property type="entry name" value="Tie2 ligand-binding domain superfamily"/>
    <property type="match status" value="1"/>
</dbReference>
<keyword evidence="2" id="KW-0472">Membrane</keyword>
<keyword evidence="4" id="KW-1185">Reference proteome</keyword>